<protein>
    <recommendedName>
        <fullName evidence="11">Serine/threonine-protein kinase TOR</fullName>
        <ecNumber evidence="11">2.7.11.1</ecNumber>
    </recommendedName>
</protein>
<feature type="domain" description="PI3K/PI4K catalytic" evidence="12">
    <location>
        <begin position="1512"/>
        <end position="1777"/>
    </location>
</feature>
<keyword evidence="7 11" id="KW-0067">ATP-binding</keyword>
<keyword evidence="8" id="KW-0131">Cell cycle</keyword>
<dbReference type="FunFam" id="1.20.120.150:FF:000001">
    <property type="entry name" value="Serine/threonine-protein kinase TOR"/>
    <property type="match status" value="1"/>
</dbReference>
<evidence type="ECO:0000256" key="4">
    <source>
        <dbReference type="ARBA" id="ARBA00022737"/>
    </source>
</evidence>
<evidence type="ECO:0000313" key="15">
    <source>
        <dbReference type="Proteomes" id="UP001211065"/>
    </source>
</evidence>
<dbReference type="SUPFAM" id="SSF48371">
    <property type="entry name" value="ARM repeat"/>
    <property type="match status" value="1"/>
</dbReference>
<dbReference type="GO" id="GO:0004674">
    <property type="term" value="F:protein serine/threonine kinase activity"/>
    <property type="evidence" value="ECO:0007669"/>
    <property type="project" value="UniProtKB-KW"/>
</dbReference>
<dbReference type="GO" id="GO:0031932">
    <property type="term" value="C:TORC2 complex"/>
    <property type="evidence" value="ECO:0007669"/>
    <property type="project" value="TreeGrafter"/>
</dbReference>
<dbReference type="PROSITE" id="PS51189">
    <property type="entry name" value="FAT"/>
    <property type="match status" value="1"/>
</dbReference>
<dbReference type="SUPFAM" id="SSF56112">
    <property type="entry name" value="Protein kinase-like (PK-like)"/>
    <property type="match status" value="1"/>
</dbReference>
<dbReference type="PROSITE" id="PS00915">
    <property type="entry name" value="PI3_4_KINASE_1"/>
    <property type="match status" value="1"/>
</dbReference>
<evidence type="ECO:0000259" key="13">
    <source>
        <dbReference type="PROSITE" id="PS51189"/>
    </source>
</evidence>
<evidence type="ECO:0000256" key="9">
    <source>
        <dbReference type="ARBA" id="ARBA00047899"/>
    </source>
</evidence>
<comment type="catalytic activity">
    <reaction evidence="10">
        <text>L-seryl-[protein] + ATP = O-phospho-L-seryl-[protein] + ADP + H(+)</text>
        <dbReference type="Rhea" id="RHEA:17989"/>
        <dbReference type="Rhea" id="RHEA-COMP:9863"/>
        <dbReference type="Rhea" id="RHEA-COMP:11604"/>
        <dbReference type="ChEBI" id="CHEBI:15378"/>
        <dbReference type="ChEBI" id="CHEBI:29999"/>
        <dbReference type="ChEBI" id="CHEBI:30616"/>
        <dbReference type="ChEBI" id="CHEBI:83421"/>
        <dbReference type="ChEBI" id="CHEBI:456216"/>
        <dbReference type="EC" id="2.7.11.1"/>
    </reaction>
</comment>
<dbReference type="SMART" id="SM01345">
    <property type="entry name" value="Rapamycin_bind"/>
    <property type="match status" value="1"/>
</dbReference>
<name>A0AAD5XWJ8_9FUNG</name>
<dbReference type="InterPro" id="IPR018936">
    <property type="entry name" value="PI3/4_kinase_CS"/>
</dbReference>
<evidence type="ECO:0000256" key="7">
    <source>
        <dbReference type="ARBA" id="ARBA00022840"/>
    </source>
</evidence>
<dbReference type="InterPro" id="IPR057564">
    <property type="entry name" value="HEAT_ATR"/>
</dbReference>
<dbReference type="Pfam" id="PF08771">
    <property type="entry name" value="FRB_dom"/>
    <property type="match status" value="1"/>
</dbReference>
<dbReference type="GO" id="GO:0005886">
    <property type="term" value="C:plasma membrane"/>
    <property type="evidence" value="ECO:0007669"/>
    <property type="project" value="UniProtKB-ARBA"/>
</dbReference>
<evidence type="ECO:0000256" key="8">
    <source>
        <dbReference type="ARBA" id="ARBA00023306"/>
    </source>
</evidence>
<dbReference type="InterPro" id="IPR003151">
    <property type="entry name" value="PIK-rel_kinase_FAT"/>
</dbReference>
<keyword evidence="15" id="KW-1185">Reference proteome</keyword>
<dbReference type="PROSITE" id="PS50290">
    <property type="entry name" value="PI3_4_KINASE_3"/>
    <property type="match status" value="1"/>
</dbReference>
<dbReference type="InterPro" id="IPR011009">
    <property type="entry name" value="Kinase-like_dom_sf"/>
</dbReference>
<reference evidence="14" key="1">
    <citation type="submission" date="2020-05" db="EMBL/GenBank/DDBJ databases">
        <title>Phylogenomic resolution of chytrid fungi.</title>
        <authorList>
            <person name="Stajich J.E."/>
            <person name="Amses K."/>
            <person name="Simmons R."/>
            <person name="Seto K."/>
            <person name="Myers J."/>
            <person name="Bonds A."/>
            <person name="Quandt C.A."/>
            <person name="Barry K."/>
            <person name="Liu P."/>
            <person name="Grigoriev I."/>
            <person name="Longcore J.E."/>
            <person name="James T.Y."/>
        </authorList>
    </citation>
    <scope>NUCLEOTIDE SEQUENCE</scope>
    <source>
        <strain evidence="14">JEL0476</strain>
    </source>
</reference>
<evidence type="ECO:0000256" key="1">
    <source>
        <dbReference type="ARBA" id="ARBA00011031"/>
    </source>
</evidence>
<dbReference type="FunFam" id="1.10.1070.11:FF:000029">
    <property type="entry name" value="Serine/threonine-protein kinase TOR"/>
    <property type="match status" value="1"/>
</dbReference>
<dbReference type="GO" id="GO:0005634">
    <property type="term" value="C:nucleus"/>
    <property type="evidence" value="ECO:0007669"/>
    <property type="project" value="TreeGrafter"/>
</dbReference>
<comment type="similarity">
    <text evidence="1 11">Belongs to the PI3/PI4-kinase family.</text>
</comment>
<dbReference type="InterPro" id="IPR014009">
    <property type="entry name" value="PIK_FAT"/>
</dbReference>
<dbReference type="FunFam" id="3.30.1010.10:FF:000006">
    <property type="entry name" value="Serine/threonine-protein kinase TOR"/>
    <property type="match status" value="1"/>
</dbReference>
<dbReference type="SUPFAM" id="SSF47212">
    <property type="entry name" value="FKBP12-rapamycin-binding domain of FKBP-rapamycin-associated protein (FRAP)"/>
    <property type="match status" value="1"/>
</dbReference>
<evidence type="ECO:0000256" key="11">
    <source>
        <dbReference type="RuleBase" id="RU364109"/>
    </source>
</evidence>
<dbReference type="FunFam" id="1.25.10.10:FF:000371">
    <property type="entry name" value="Serine/threonine-protein kinase TOR"/>
    <property type="match status" value="1"/>
</dbReference>
<dbReference type="Gene3D" id="1.20.120.150">
    <property type="entry name" value="FKBP12-rapamycin binding domain"/>
    <property type="match status" value="1"/>
</dbReference>
<dbReference type="Pfam" id="PF00454">
    <property type="entry name" value="PI3_PI4_kinase"/>
    <property type="match status" value="1"/>
</dbReference>
<dbReference type="PANTHER" id="PTHR11139">
    <property type="entry name" value="ATAXIA TELANGIECTASIA MUTATED ATM -RELATED"/>
    <property type="match status" value="1"/>
</dbReference>
<dbReference type="EMBL" id="JADGJW010000202">
    <property type="protein sequence ID" value="KAJ3221904.1"/>
    <property type="molecule type" value="Genomic_DNA"/>
</dbReference>
<dbReference type="Pfam" id="PF23593">
    <property type="entry name" value="HEAT_ATR"/>
    <property type="match status" value="1"/>
</dbReference>
<dbReference type="Gene3D" id="1.25.10.10">
    <property type="entry name" value="Leucine-rich Repeat Variant"/>
    <property type="match status" value="2"/>
</dbReference>
<dbReference type="InterPro" id="IPR009076">
    <property type="entry name" value="FRB_dom"/>
</dbReference>
<comment type="caution">
    <text evidence="14">The sequence shown here is derived from an EMBL/GenBank/DDBJ whole genome shotgun (WGS) entry which is preliminary data.</text>
</comment>
<dbReference type="CDD" id="cd05169">
    <property type="entry name" value="PIKKc_TOR"/>
    <property type="match status" value="1"/>
</dbReference>
<evidence type="ECO:0000256" key="2">
    <source>
        <dbReference type="ARBA" id="ARBA00022527"/>
    </source>
</evidence>
<feature type="non-terminal residue" evidence="14">
    <location>
        <position position="1"/>
    </location>
</feature>
<dbReference type="Gene3D" id="1.10.1070.11">
    <property type="entry name" value="Phosphatidylinositol 3-/4-kinase, catalytic domain"/>
    <property type="match status" value="1"/>
</dbReference>
<keyword evidence="2 11" id="KW-0723">Serine/threonine-protein kinase</keyword>
<evidence type="ECO:0000256" key="6">
    <source>
        <dbReference type="ARBA" id="ARBA00022777"/>
    </source>
</evidence>
<dbReference type="InterPro" id="IPR036940">
    <property type="entry name" value="PI3/4_kinase_cat_sf"/>
</dbReference>
<dbReference type="SMART" id="SM00146">
    <property type="entry name" value="PI3Kc"/>
    <property type="match status" value="1"/>
</dbReference>
<dbReference type="InterPro" id="IPR050517">
    <property type="entry name" value="DDR_Repair_Kinase"/>
</dbReference>
<gene>
    <name evidence="14" type="primary">TOR1_3</name>
    <name evidence="14" type="ORF">HK099_002972</name>
</gene>
<dbReference type="EC" id="2.7.11.1" evidence="11"/>
<dbReference type="InterPro" id="IPR000403">
    <property type="entry name" value="PI3/4_kinase_cat_dom"/>
</dbReference>
<organism evidence="14 15">
    <name type="scientific">Clydaea vesicula</name>
    <dbReference type="NCBI Taxonomy" id="447962"/>
    <lineage>
        <taxon>Eukaryota</taxon>
        <taxon>Fungi</taxon>
        <taxon>Fungi incertae sedis</taxon>
        <taxon>Chytridiomycota</taxon>
        <taxon>Chytridiomycota incertae sedis</taxon>
        <taxon>Chytridiomycetes</taxon>
        <taxon>Lobulomycetales</taxon>
        <taxon>Lobulomycetaceae</taxon>
        <taxon>Clydaea</taxon>
    </lineage>
</organism>
<feature type="domain" description="FAT" evidence="13">
    <location>
        <begin position="774"/>
        <end position="1324"/>
    </location>
</feature>
<dbReference type="GO" id="GO:0038202">
    <property type="term" value="P:TORC1 signaling"/>
    <property type="evidence" value="ECO:0007669"/>
    <property type="project" value="TreeGrafter"/>
</dbReference>
<accession>A0AAD5XWJ8</accession>
<keyword evidence="5 11" id="KW-0547">Nucleotide-binding</keyword>
<evidence type="ECO:0000256" key="10">
    <source>
        <dbReference type="ARBA" id="ARBA00048679"/>
    </source>
</evidence>
<dbReference type="Pfam" id="PF02259">
    <property type="entry name" value="FAT"/>
    <property type="match status" value="1"/>
</dbReference>
<dbReference type="GO" id="GO:0044877">
    <property type="term" value="F:protein-containing complex binding"/>
    <property type="evidence" value="ECO:0007669"/>
    <property type="project" value="InterPro"/>
</dbReference>
<keyword evidence="4" id="KW-0677">Repeat</keyword>
<proteinExistence type="inferred from homology"/>
<evidence type="ECO:0000259" key="12">
    <source>
        <dbReference type="PROSITE" id="PS50290"/>
    </source>
</evidence>
<dbReference type="GO" id="GO:0016242">
    <property type="term" value="P:negative regulation of macroautophagy"/>
    <property type="evidence" value="ECO:0007669"/>
    <property type="project" value="TreeGrafter"/>
</dbReference>
<dbReference type="PANTHER" id="PTHR11139:SF9">
    <property type="entry name" value="SERINE_THREONINE-PROTEIN KINASE MTOR"/>
    <property type="match status" value="1"/>
</dbReference>
<dbReference type="Pfam" id="PF11865">
    <property type="entry name" value="mTOR_dom"/>
    <property type="match status" value="1"/>
</dbReference>
<dbReference type="InterPro" id="IPR011989">
    <property type="entry name" value="ARM-like"/>
</dbReference>
<evidence type="ECO:0000256" key="3">
    <source>
        <dbReference type="ARBA" id="ARBA00022679"/>
    </source>
</evidence>
<evidence type="ECO:0000256" key="5">
    <source>
        <dbReference type="ARBA" id="ARBA00022741"/>
    </source>
</evidence>
<keyword evidence="6 11" id="KW-0418">Kinase</keyword>
<dbReference type="InterPro" id="IPR036738">
    <property type="entry name" value="FRB_sf"/>
</dbReference>
<dbReference type="Gene3D" id="3.30.1010.10">
    <property type="entry name" value="Phosphatidylinositol 3-kinase Catalytic Subunit, Chain A, domain 4"/>
    <property type="match status" value="1"/>
</dbReference>
<evidence type="ECO:0000313" key="14">
    <source>
        <dbReference type="EMBL" id="KAJ3221904.1"/>
    </source>
</evidence>
<dbReference type="InterPro" id="IPR026683">
    <property type="entry name" value="TOR_cat"/>
</dbReference>
<sequence>MDSPDHMLNELVKSCALQYLANVNPEIRKAAAITSSQLLAKDPVCFQASNNSMQIVSEILNKLLVVGISDLDPNIRFVVLSSLDERFDHHLAQAENVRTLFLALNDEVFSIRELAVVIIGRLTLHNPAYVMPALRKTLIQLLTELEYSTIRSFSLQKEESARLLFHLVSKLQRLIKPYIDPILSVLLPKARDINSGVASKVMELLGQLGTVSGEKMKPYIDTITVLIIETLQDQRSVKKRVAALKSLGQMVSNTGWVVEPYLKYPILLGILINILKSEQNGSIRKETVKVMGILGALDPYKYKGNPDETDSSSNELISMPLGVSPSHEDYYPTVAIVALMQILRDPSLSLHHTVVVQAVMYIFKTLGLKCVQFLPQILNPFFAVMRTCPVQMLEFHFQQLGQLVSIIKQHIRNFLVEIFSLIKEFWNLNANIQITIISLVEAIALALDGDFKVYLPILLPDMLQIFETDVSERRLSSQKVLNALIIFGISLEEYLHLIIPVVCRLFERSDVPLHLKKIAIKSLGLFCKNVDVTDYASRIILPLMRIFGKNCQVSLNGSTVVNSAEGGIVSENLELEMLILDTVCALAYQMNADFIIFIPMIDKILKTYKIEHQSYNLLISKIQKFENLPKELGEVEEINIEVNENVVEGTTKKLVVNQVQLKKAWEASTRSTKEDWHEWIRRFSVELLKESPSHALRACASLSGVYFPLAKELFNAAFVSCWADLGDQYKHDLVQSLEMALNSANIPLEILQTLLNLAEFMEHDDKALPINIRTLGGYANKCHAYAKALHYKEMEFIKEPLPNIIENLISINNQLQQSDSANGILKYGTKHHGILLKESWLEKLERWDEGLARYEAKQLEDPTSMEISKGRLRCLHNLGDWDKLNTLAQERFFQNPDASVADRSAIAPMAAAAAWGLGHWDLMEDYVNAMKQEGPDGSFFKAILALHHSSFAKAKVYIDTTREMLDTELTALVSESYNRAYSVVVRIQMLAELEEIILYKQLQDQHEKRKIIRKAWTDRLNGCQRNVEIWQRILKVRALVIPPKQDKEVWIKFSNLCRKSGRMGLAAKTLTNLLDNYTADFSSPELLRNDAHVVYACLKHLWGTGEESTAFNQMKIFTKLLSDALGIVTMQDLQIKAENAKNIMMPLLARCYLKIGNWQMQLQDDWSETAVPQILNSFLAATQCDKYSYKAYHSWAFSNFEVINYYERKKEPVSQQIILSHILSSLKGFFRSISLSKGNSSLQDTLRLLTIWFKYGYLPEVSSEVGEGIAKVNIDTWLQVIPQLIARIHTPSSFVRRLIHKVLADVGVEHPQALVYSVTVASKSSTVAINKAASSIVENMRTHSPVLVEQASLVSQELIRVAILWQEMWHEGLEEASRHYYGDKNVEGMFATLEPLHQMLERVDIKKIFIKLIFKQGPETVKEITFMQSFGDNLRDALDWCKKYKRSQNQSDLDSAWDLYYLVFRKINKQLPQLTTLELQTVSPKLLEAKNMELAVPGTYESGKEVICISSFSTTLNVITSKQRPRKLIVKGSDGVDYQYLLKGHEDLRQDERVMQLFGLVNTLLKRDAHTLERHLNITQYPVIPLSHISGLIGWVPNTDTLHALIRDYREGRKILINIEHRLMLQMAPDYDKLSLLQKVEVFEFALENTTGQDLYKVLWLKSKNSEIWLDRRTNYTRSLAVMSMVGYILGLGDRHPSNLMLDRLTGKVIHIDFGDCFEVAMHREKFPEKIPFRLTRMLINAMEVSGIEGNFRMTCEHVMRVLREHKDSLMAVLEAF</sequence>
<dbReference type="InterPro" id="IPR016024">
    <property type="entry name" value="ARM-type_fold"/>
</dbReference>
<dbReference type="GO" id="GO:0031931">
    <property type="term" value="C:TORC1 complex"/>
    <property type="evidence" value="ECO:0007669"/>
    <property type="project" value="TreeGrafter"/>
</dbReference>
<dbReference type="SMART" id="SM01346">
    <property type="entry name" value="DUF3385"/>
    <property type="match status" value="1"/>
</dbReference>
<dbReference type="PROSITE" id="PS00916">
    <property type="entry name" value="PI3_4_KINASE_2"/>
    <property type="match status" value="1"/>
</dbReference>
<comment type="catalytic activity">
    <reaction evidence="9 11">
        <text>L-threonyl-[protein] + ATP = O-phospho-L-threonyl-[protein] + ADP + H(+)</text>
        <dbReference type="Rhea" id="RHEA:46608"/>
        <dbReference type="Rhea" id="RHEA-COMP:11060"/>
        <dbReference type="Rhea" id="RHEA-COMP:11605"/>
        <dbReference type="ChEBI" id="CHEBI:15378"/>
        <dbReference type="ChEBI" id="CHEBI:30013"/>
        <dbReference type="ChEBI" id="CHEBI:30616"/>
        <dbReference type="ChEBI" id="CHEBI:61977"/>
        <dbReference type="ChEBI" id="CHEBI:456216"/>
        <dbReference type="EC" id="2.7.11.1"/>
    </reaction>
</comment>
<dbReference type="GO" id="GO:0005737">
    <property type="term" value="C:cytoplasm"/>
    <property type="evidence" value="ECO:0007669"/>
    <property type="project" value="TreeGrafter"/>
</dbReference>
<dbReference type="Proteomes" id="UP001211065">
    <property type="component" value="Unassembled WGS sequence"/>
</dbReference>
<dbReference type="InterPro" id="IPR024585">
    <property type="entry name" value="mTOR_dom"/>
</dbReference>
<dbReference type="GO" id="GO:0005524">
    <property type="term" value="F:ATP binding"/>
    <property type="evidence" value="ECO:0007669"/>
    <property type="project" value="UniProtKB-KW"/>
</dbReference>
<keyword evidence="3 11" id="KW-0808">Transferase</keyword>